<proteinExistence type="predicted"/>
<dbReference type="AlphaFoldDB" id="A0AAF0BL99"/>
<dbReference type="InterPro" id="IPR013424">
    <property type="entry name" value="Ice-binding_C"/>
</dbReference>
<keyword evidence="1" id="KW-1133">Transmembrane helix</keyword>
<evidence type="ECO:0000313" key="5">
    <source>
        <dbReference type="EMBL" id="WCL52921.1"/>
    </source>
</evidence>
<accession>A0AAF0BL99</accession>
<feature type="signal peptide" evidence="2">
    <location>
        <begin position="1"/>
        <end position="25"/>
    </location>
</feature>
<evidence type="ECO:0000256" key="2">
    <source>
        <dbReference type="SAM" id="SignalP"/>
    </source>
</evidence>
<dbReference type="NCBIfam" id="TIGR04215">
    <property type="entry name" value="choice_anch_A"/>
    <property type="match status" value="1"/>
</dbReference>
<dbReference type="NCBIfam" id="NF035944">
    <property type="entry name" value="PEPxxWA-CTERM"/>
    <property type="match status" value="1"/>
</dbReference>
<evidence type="ECO:0000256" key="1">
    <source>
        <dbReference type="SAM" id="Phobius"/>
    </source>
</evidence>
<keyword evidence="1" id="KW-0812">Transmembrane</keyword>
<keyword evidence="1" id="KW-0472">Membrane</keyword>
<feature type="domain" description="Choice-of-anchor A" evidence="4">
    <location>
        <begin position="29"/>
        <end position="271"/>
    </location>
</feature>
<dbReference type="KEGG" id="gso:PH603_10265"/>
<dbReference type="Proteomes" id="UP001217500">
    <property type="component" value="Chromosome"/>
</dbReference>
<gene>
    <name evidence="5" type="ORF">PH603_10265</name>
</gene>
<evidence type="ECO:0000313" key="6">
    <source>
        <dbReference type="Proteomes" id="UP001217500"/>
    </source>
</evidence>
<evidence type="ECO:0000259" key="3">
    <source>
        <dbReference type="Pfam" id="PF07589"/>
    </source>
</evidence>
<dbReference type="Pfam" id="PF20597">
    <property type="entry name" value="pAdhesive_15"/>
    <property type="match status" value="1"/>
</dbReference>
<dbReference type="EMBL" id="CP116805">
    <property type="protein sequence ID" value="WCL52921.1"/>
    <property type="molecule type" value="Genomic_DNA"/>
</dbReference>
<evidence type="ECO:0000259" key="4">
    <source>
        <dbReference type="Pfam" id="PF20597"/>
    </source>
</evidence>
<feature type="transmembrane region" description="Helical" evidence="1">
    <location>
        <begin position="296"/>
        <end position="313"/>
    </location>
</feature>
<name>A0AAF0BL99_9PROT</name>
<protein>
    <submittedName>
        <fullName evidence="5">Choice-of-anchor A family protein</fullName>
    </submittedName>
</protein>
<organism evidence="5 6">
    <name type="scientific">Gimibacter soli</name>
    <dbReference type="NCBI Taxonomy" id="3024400"/>
    <lineage>
        <taxon>Bacteria</taxon>
        <taxon>Pseudomonadati</taxon>
        <taxon>Pseudomonadota</taxon>
        <taxon>Alphaproteobacteria</taxon>
        <taxon>Kordiimonadales</taxon>
        <taxon>Temperatibacteraceae</taxon>
        <taxon>Gimibacter</taxon>
    </lineage>
</organism>
<reference evidence="5" key="1">
    <citation type="submission" date="2023-01" db="EMBL/GenBank/DDBJ databases">
        <title>The genome sequence of Kordiimonadaceae bacterium 6D33.</title>
        <authorList>
            <person name="Liu Y."/>
        </authorList>
    </citation>
    <scope>NUCLEOTIDE SEQUENCE</scope>
    <source>
        <strain evidence="5">6D33</strain>
    </source>
</reference>
<dbReference type="RefSeq" id="WP_289502427.1">
    <property type="nucleotide sequence ID" value="NZ_CP116805.1"/>
</dbReference>
<feature type="chain" id="PRO_5041945512" evidence="2">
    <location>
        <begin position="26"/>
        <end position="324"/>
    </location>
</feature>
<keyword evidence="2" id="KW-0732">Signal</keyword>
<sequence length="324" mass="33739">MFKSVAKFAAAPLLAAALMSAPGQASTSFDLFGSYNAIFFGDYSLPNSDVEGALAVGGNASLSSFSVGDKLSNPDYALVVGGNLTTGSGRIYYGDVAVGGEANLDSSVYWGLKNEGQEVTSDLPIDFAAVEQLAKDTAAHYAGMGATGTVDNAWGTYTIGNTADGGPQVFNMTADQLKEAHTLALAFTPSNGSSIIINVSGSIIDMTNMGFFQTASQNILFNFYEAETVNIGSVGIYGNILAPTADFVTQYGQINGVVIGGSWTGSVQVNNSLGFNDDSWVPNEPSFPTIPGVPEPATWLMMIFGFGFVGLAARRRKGVRALTA</sequence>
<keyword evidence="6" id="KW-1185">Reference proteome</keyword>
<dbReference type="Pfam" id="PF07589">
    <property type="entry name" value="PEP-CTERM"/>
    <property type="match status" value="1"/>
</dbReference>
<dbReference type="NCBIfam" id="TIGR02595">
    <property type="entry name" value="PEP_CTERM"/>
    <property type="match status" value="1"/>
</dbReference>
<dbReference type="InterPro" id="IPR026588">
    <property type="entry name" value="Choice_anch_A"/>
</dbReference>
<feature type="domain" description="Ice-binding protein C-terminal" evidence="3">
    <location>
        <begin position="293"/>
        <end position="316"/>
    </location>
</feature>